<protein>
    <submittedName>
        <fullName evidence="2">Uncharacterized protein</fullName>
    </submittedName>
</protein>
<dbReference type="Proteomes" id="UP000076632">
    <property type="component" value="Unassembled WGS sequence"/>
</dbReference>
<keyword evidence="1" id="KW-1133">Transmembrane helix</keyword>
<evidence type="ECO:0000313" key="3">
    <source>
        <dbReference type="Proteomes" id="UP000076632"/>
    </source>
</evidence>
<dbReference type="AlphaFoldDB" id="A0A164ZIY5"/>
<reference evidence="2 3" key="1">
    <citation type="journal article" date="2016" name="Fungal Biol.">
        <title>The genome of Xylona heveae provides a window into fungal endophytism.</title>
        <authorList>
            <person name="Gazis R."/>
            <person name="Kuo A."/>
            <person name="Riley R."/>
            <person name="LaButti K."/>
            <person name="Lipzen A."/>
            <person name="Lin J."/>
            <person name="Amirebrahimi M."/>
            <person name="Hesse C.N."/>
            <person name="Spatafora J.W."/>
            <person name="Henrissat B."/>
            <person name="Hainaut M."/>
            <person name="Grigoriev I.V."/>
            <person name="Hibbett D.S."/>
        </authorList>
    </citation>
    <scope>NUCLEOTIDE SEQUENCE [LARGE SCALE GENOMIC DNA]</scope>
    <source>
        <strain evidence="2 3">TC161</strain>
    </source>
</reference>
<dbReference type="GeneID" id="28898653"/>
<name>A0A164ZIY5_XYLHT</name>
<accession>A0A164ZIY5</accession>
<proteinExistence type="predicted"/>
<dbReference type="EMBL" id="KV407467">
    <property type="protein sequence ID" value="KZF19155.1"/>
    <property type="molecule type" value="Genomic_DNA"/>
</dbReference>
<dbReference type="InParanoid" id="A0A164ZIY5"/>
<sequence length="68" mass="7949">MPLILHQPTFAFAFIGISFILRPIMSAYHMHLITSMRYYHYNASSVEPVGNNRLFAASYMYGKWIHQP</sequence>
<keyword evidence="1" id="KW-0812">Transmembrane</keyword>
<evidence type="ECO:0000313" key="2">
    <source>
        <dbReference type="EMBL" id="KZF19155.1"/>
    </source>
</evidence>
<dbReference type="RefSeq" id="XP_018184710.1">
    <property type="nucleotide sequence ID" value="XM_018333516.1"/>
</dbReference>
<organism evidence="2 3">
    <name type="scientific">Xylona heveae (strain CBS 132557 / TC161)</name>
    <dbReference type="NCBI Taxonomy" id="1328760"/>
    <lineage>
        <taxon>Eukaryota</taxon>
        <taxon>Fungi</taxon>
        <taxon>Dikarya</taxon>
        <taxon>Ascomycota</taxon>
        <taxon>Pezizomycotina</taxon>
        <taxon>Xylonomycetes</taxon>
        <taxon>Xylonales</taxon>
        <taxon>Xylonaceae</taxon>
        <taxon>Xylona</taxon>
    </lineage>
</organism>
<feature type="transmembrane region" description="Helical" evidence="1">
    <location>
        <begin position="12"/>
        <end position="30"/>
    </location>
</feature>
<evidence type="ECO:0000256" key="1">
    <source>
        <dbReference type="SAM" id="Phobius"/>
    </source>
</evidence>
<keyword evidence="3" id="KW-1185">Reference proteome</keyword>
<keyword evidence="1" id="KW-0472">Membrane</keyword>
<gene>
    <name evidence="2" type="ORF">L228DRAFT_251250</name>
</gene>